<proteinExistence type="predicted"/>
<dbReference type="GO" id="GO:0004523">
    <property type="term" value="F:RNA-DNA hybrid ribonuclease activity"/>
    <property type="evidence" value="ECO:0007669"/>
    <property type="project" value="InterPro"/>
</dbReference>
<reference evidence="2" key="2">
    <citation type="journal article" date="2024" name="Plant">
        <title>Genomic evolution and insights into agronomic trait innovations of Sesamum species.</title>
        <authorList>
            <person name="Miao H."/>
            <person name="Wang L."/>
            <person name="Qu L."/>
            <person name="Liu H."/>
            <person name="Sun Y."/>
            <person name="Le M."/>
            <person name="Wang Q."/>
            <person name="Wei S."/>
            <person name="Zheng Y."/>
            <person name="Lin W."/>
            <person name="Duan Y."/>
            <person name="Cao H."/>
            <person name="Xiong S."/>
            <person name="Wang X."/>
            <person name="Wei L."/>
            <person name="Li C."/>
            <person name="Ma Q."/>
            <person name="Ju M."/>
            <person name="Zhao R."/>
            <person name="Li G."/>
            <person name="Mu C."/>
            <person name="Tian Q."/>
            <person name="Mei H."/>
            <person name="Zhang T."/>
            <person name="Gao T."/>
            <person name="Zhang H."/>
        </authorList>
    </citation>
    <scope>NUCLEOTIDE SEQUENCE</scope>
    <source>
        <strain evidence="2">KEN1</strain>
    </source>
</reference>
<dbReference type="EMBL" id="JACGWN010000001">
    <property type="protein sequence ID" value="KAL0461222.1"/>
    <property type="molecule type" value="Genomic_DNA"/>
</dbReference>
<dbReference type="PANTHER" id="PTHR48475">
    <property type="entry name" value="RIBONUCLEASE H"/>
    <property type="match status" value="1"/>
</dbReference>
<comment type="caution">
    <text evidence="2">The sequence shown here is derived from an EMBL/GenBank/DDBJ whole genome shotgun (WGS) entry which is preliminary data.</text>
</comment>
<feature type="domain" description="RNase H type-1" evidence="1">
    <location>
        <begin position="1"/>
        <end position="124"/>
    </location>
</feature>
<dbReference type="GO" id="GO:0003676">
    <property type="term" value="F:nucleic acid binding"/>
    <property type="evidence" value="ECO:0007669"/>
    <property type="project" value="InterPro"/>
</dbReference>
<evidence type="ECO:0000313" key="2">
    <source>
        <dbReference type="EMBL" id="KAL0461222.1"/>
    </source>
</evidence>
<name>A0AAW2Y5V9_9LAMI</name>
<protein>
    <recommendedName>
        <fullName evidence="1">RNase H type-1 domain-containing protein</fullName>
    </recommendedName>
</protein>
<dbReference type="InterPro" id="IPR036397">
    <property type="entry name" value="RNaseH_sf"/>
</dbReference>
<dbReference type="InterPro" id="IPR012337">
    <property type="entry name" value="RNaseH-like_sf"/>
</dbReference>
<evidence type="ECO:0000259" key="1">
    <source>
        <dbReference type="PROSITE" id="PS50879"/>
    </source>
</evidence>
<dbReference type="InterPro" id="IPR002156">
    <property type="entry name" value="RNaseH_domain"/>
</dbReference>
<dbReference type="CDD" id="cd09279">
    <property type="entry name" value="RNase_HI_like"/>
    <property type="match status" value="1"/>
</dbReference>
<organism evidence="2">
    <name type="scientific">Sesamum latifolium</name>
    <dbReference type="NCBI Taxonomy" id="2727402"/>
    <lineage>
        <taxon>Eukaryota</taxon>
        <taxon>Viridiplantae</taxon>
        <taxon>Streptophyta</taxon>
        <taxon>Embryophyta</taxon>
        <taxon>Tracheophyta</taxon>
        <taxon>Spermatophyta</taxon>
        <taxon>Magnoliopsida</taxon>
        <taxon>eudicotyledons</taxon>
        <taxon>Gunneridae</taxon>
        <taxon>Pentapetalae</taxon>
        <taxon>asterids</taxon>
        <taxon>lamiids</taxon>
        <taxon>Lamiales</taxon>
        <taxon>Pedaliaceae</taxon>
        <taxon>Sesamum</taxon>
    </lineage>
</organism>
<sequence length="340" mass="38604">MFVDGSSTSLGSGVGIVIKSPEADNIEYAITLEFPASNNEAEYEAILLGSRLIHAAESRKVHAFTDSQLVVNQVIGEYEARKEKMSRYLTKLREEMDKFEKFELEQIPREENSTTDQLAKLVNKAHFVSGRKVTLLSAAKPIVNLERENIEKNGEVFMGENLTPPWTTHIIQFLKRGRNPSIRPKRDAKGNWVHELSGVLWAYRAIPRHSTQKTPFNLVYGTKAVLPAKIGEETWMIKSYDITKNLESRREDLDLVEERREMTERRVHIYKSRMTRAYDNNVRPRGFKEGDLVLGKTKAAGSVGKLDAKWDGPYVMTEVIGPGTYRLKKGDGKPLPPRGM</sequence>
<dbReference type="Gene3D" id="3.30.420.10">
    <property type="entry name" value="Ribonuclease H-like superfamily/Ribonuclease H"/>
    <property type="match status" value="2"/>
</dbReference>
<dbReference type="AlphaFoldDB" id="A0AAW2Y5V9"/>
<dbReference type="PROSITE" id="PS50879">
    <property type="entry name" value="RNASE_H_1"/>
    <property type="match status" value="1"/>
</dbReference>
<accession>A0AAW2Y5V9</accession>
<dbReference type="Pfam" id="PF13456">
    <property type="entry name" value="RVT_3"/>
    <property type="match status" value="1"/>
</dbReference>
<reference evidence="2" key="1">
    <citation type="submission" date="2020-06" db="EMBL/GenBank/DDBJ databases">
        <authorList>
            <person name="Li T."/>
            <person name="Hu X."/>
            <person name="Zhang T."/>
            <person name="Song X."/>
            <person name="Zhang H."/>
            <person name="Dai N."/>
            <person name="Sheng W."/>
            <person name="Hou X."/>
            <person name="Wei L."/>
        </authorList>
    </citation>
    <scope>NUCLEOTIDE SEQUENCE</scope>
    <source>
        <strain evidence="2">KEN1</strain>
        <tissue evidence="2">Leaf</tissue>
    </source>
</reference>
<dbReference type="PANTHER" id="PTHR48475:SF2">
    <property type="entry name" value="RIBONUCLEASE H"/>
    <property type="match status" value="1"/>
</dbReference>
<dbReference type="SUPFAM" id="SSF53098">
    <property type="entry name" value="Ribonuclease H-like"/>
    <property type="match status" value="1"/>
</dbReference>
<gene>
    <name evidence="2" type="ORF">Slati_0009800</name>
</gene>